<evidence type="ECO:0000256" key="1">
    <source>
        <dbReference type="ARBA" id="ARBA00022793"/>
    </source>
</evidence>
<sequence length="372" mass="40862">MNNSDRIWSAMQHSNIDTVAYLPCNKLNVLMANKPDDMDIWDITKESAGLGLCFGRSLAGKRSAMAIQNTGLGNLITELYTLQKLYEVALPIFVSWRGHYKEPIEAQIIFGEKVETLLDAIDVEYKIIATADDLVGLNEDVAACFTENKVKVYLLSPEIWEENKPDYHVFGQPAIQAVQTDVPGYSGSPTVTRYGAIGQIMAAVDDNDIVLSQIGFPSKEVYNTKDRPTNFYMLGALGAATEVGIGLAKSIEERHVYVIDGDGSFFFNPNQLVDLAWYKPSNLTIICLDNGSWGSTGNQPAPSSQGYNLSAIVKSLGIDSVAMSDQESELHAAMKDKVSFVHYMINAGNDKVGGEIPLKALEIKQRFMQAVE</sequence>
<dbReference type="InterPro" id="IPR011766">
    <property type="entry name" value="TPP_enzyme_TPP-bd"/>
</dbReference>
<keyword evidence="5" id="KW-1185">Reference proteome</keyword>
<keyword evidence="1" id="KW-0210">Decarboxylase</keyword>
<dbReference type="PANTHER" id="PTHR42818">
    <property type="entry name" value="SULFOPYRUVATE DECARBOXYLASE SUBUNIT ALPHA"/>
    <property type="match status" value="1"/>
</dbReference>
<keyword evidence="2" id="KW-0456">Lyase</keyword>
<dbReference type="GO" id="GO:0030976">
    <property type="term" value="F:thiamine pyrophosphate binding"/>
    <property type="evidence" value="ECO:0007669"/>
    <property type="project" value="InterPro"/>
</dbReference>
<name>A0A317C3N5_9GAMM</name>
<protein>
    <submittedName>
        <fullName evidence="4">Sulfopyruvate decarboxylase</fullName>
    </submittedName>
</protein>
<proteinExistence type="predicted"/>
<dbReference type="AlphaFoldDB" id="A0A317C3N5"/>
<dbReference type="GO" id="GO:0016831">
    <property type="term" value="F:carboxy-lyase activity"/>
    <property type="evidence" value="ECO:0007669"/>
    <property type="project" value="UniProtKB-KW"/>
</dbReference>
<dbReference type="Gene3D" id="3.40.50.970">
    <property type="match status" value="1"/>
</dbReference>
<comment type="caution">
    <text evidence="4">The sequence shown here is derived from an EMBL/GenBank/DDBJ whole genome shotgun (WGS) entry which is preliminary data.</text>
</comment>
<dbReference type="InterPro" id="IPR029061">
    <property type="entry name" value="THDP-binding"/>
</dbReference>
<dbReference type="RefSeq" id="WP_109839209.1">
    <property type="nucleotide sequence ID" value="NZ_QGKM01000074.1"/>
</dbReference>
<dbReference type="Proteomes" id="UP000245539">
    <property type="component" value="Unassembled WGS sequence"/>
</dbReference>
<reference evidence="4 5" key="1">
    <citation type="submission" date="2018-05" db="EMBL/GenBank/DDBJ databases">
        <title>Leucothrix arctica sp. nov., isolated from Arctic seawater.</title>
        <authorList>
            <person name="Choi A."/>
            <person name="Baek K."/>
        </authorList>
    </citation>
    <scope>NUCLEOTIDE SEQUENCE [LARGE SCALE GENOMIC DNA]</scope>
    <source>
        <strain evidence="4 5">JCM 18388</strain>
    </source>
</reference>
<organism evidence="4 5">
    <name type="scientific">Leucothrix pacifica</name>
    <dbReference type="NCBI Taxonomy" id="1247513"/>
    <lineage>
        <taxon>Bacteria</taxon>
        <taxon>Pseudomonadati</taxon>
        <taxon>Pseudomonadota</taxon>
        <taxon>Gammaproteobacteria</taxon>
        <taxon>Thiotrichales</taxon>
        <taxon>Thiotrichaceae</taxon>
        <taxon>Leucothrix</taxon>
    </lineage>
</organism>
<evidence type="ECO:0000313" key="4">
    <source>
        <dbReference type="EMBL" id="PWQ92889.1"/>
    </source>
</evidence>
<evidence type="ECO:0000313" key="5">
    <source>
        <dbReference type="Proteomes" id="UP000245539"/>
    </source>
</evidence>
<dbReference type="GO" id="GO:0044281">
    <property type="term" value="P:small molecule metabolic process"/>
    <property type="evidence" value="ECO:0007669"/>
    <property type="project" value="UniProtKB-ARBA"/>
</dbReference>
<evidence type="ECO:0000256" key="2">
    <source>
        <dbReference type="ARBA" id="ARBA00023239"/>
    </source>
</evidence>
<accession>A0A317C3N5</accession>
<feature type="domain" description="Thiamine pyrophosphate enzyme TPP-binding" evidence="3">
    <location>
        <begin position="228"/>
        <end position="336"/>
    </location>
</feature>
<dbReference type="PANTHER" id="PTHR42818:SF1">
    <property type="entry name" value="SULFOPYRUVATE DECARBOXYLASE"/>
    <property type="match status" value="1"/>
</dbReference>
<dbReference type="InterPro" id="IPR051818">
    <property type="entry name" value="TPP_dependent_decarboxylase"/>
</dbReference>
<dbReference type="Pfam" id="PF02775">
    <property type="entry name" value="TPP_enzyme_C"/>
    <property type="match status" value="1"/>
</dbReference>
<gene>
    <name evidence="4" type="ORF">DKW60_18805</name>
</gene>
<dbReference type="EMBL" id="QGKM01000074">
    <property type="protein sequence ID" value="PWQ92889.1"/>
    <property type="molecule type" value="Genomic_DNA"/>
</dbReference>
<evidence type="ECO:0000259" key="3">
    <source>
        <dbReference type="Pfam" id="PF02775"/>
    </source>
</evidence>
<dbReference type="SUPFAM" id="SSF52518">
    <property type="entry name" value="Thiamin diphosphate-binding fold (THDP-binding)"/>
    <property type="match status" value="2"/>
</dbReference>
<dbReference type="OrthoDB" id="6843902at2"/>
<keyword evidence="4" id="KW-0670">Pyruvate</keyword>